<feature type="transmembrane region" description="Helical" evidence="16">
    <location>
        <begin position="172"/>
        <end position="192"/>
    </location>
</feature>
<sequence length="778" mass="87194">MAVASTVGLISPDAYPSSDGNSSERFMPLKTNETYFNPGRSFKDQGGNSENATVHKQEIVLNLVVTATVHHNITFNDKSDSSNDNHCNETCLKHVRDVFRFKDVNYTDIIVESADNKTNLTDFENNINKNFYVHSVSKRSIIGAYENVSRIVPFDSEVPHINEFFKCSYPEYVVFCWVLCLIALATALKLYYLIKTFLAVLMVASYTFLILVPYDPVFNYKGPEPEDHDFVPLSGQMLILMAIFFLMVAYHARLVEVTSRLDFLWKQQAERELADMQETRHNNNQLLKNILPDHVAKHFLRSERLSDELYSQYRDEVGVLFASIPNFIEFYSEDINKGMECIRLLNEIIADFDELLDEPRFSTIEKIKTVSATATYMAASGLNPKHKDCRNTEGPEHLCALIDFAIMMKQRLEDVNTHSFNNFGLRVGVSCGPLVCGVIGARKPVFDVWGNTVNEASRMDSTGEVGKIQVPKYTAQLLGVRGYELKLRGLIEVKGKGKMETYFVVGRHSGRPPGFQRQPSQYSSLAAVVYAMAQARRKQTGNTPGSGAMGRAKSQQRGDSFGKKIFPNYSSMRISHRTPANPVRRNTTRAHRCNLHARSQPNMRQFGSGTNLENSKSYKSIDRDTPVNALPRMTVSQSAPHTPVSASNHSDGQVLRSVPRLLSEPMVSSQTRNSSPGIKSLDNKVSKSDRNSPYLQDAKKLDSADYVQVDGIDAYKNLKVPGASVPIHSPRSLTKRDSKFQLKSPLVKRDTKSKLENVNSVPSKFSADLPADSTLTSV</sequence>
<dbReference type="PANTHER" id="PTHR45627">
    <property type="entry name" value="ADENYLATE CYCLASE TYPE 1"/>
    <property type="match status" value="1"/>
</dbReference>
<dbReference type="OrthoDB" id="60033at2759"/>
<dbReference type="GO" id="GO:0005886">
    <property type="term" value="C:plasma membrane"/>
    <property type="evidence" value="ECO:0007669"/>
    <property type="project" value="TreeGrafter"/>
</dbReference>
<protein>
    <recommendedName>
        <fullName evidence="4">adenylate cyclase</fullName>
        <ecNumber evidence="4">4.6.1.1</ecNumber>
    </recommendedName>
</protein>
<evidence type="ECO:0000256" key="6">
    <source>
        <dbReference type="ARBA" id="ARBA00022723"/>
    </source>
</evidence>
<feature type="domain" description="Guanylate cyclase" evidence="17">
    <location>
        <begin position="318"/>
        <end position="460"/>
    </location>
</feature>
<keyword evidence="11" id="KW-0115">cAMP biosynthesis</keyword>
<dbReference type="EMBL" id="VTPC01091064">
    <property type="protein sequence ID" value="KAF2879864.1"/>
    <property type="molecule type" value="Genomic_DNA"/>
</dbReference>
<keyword evidence="5 16" id="KW-0812">Transmembrane</keyword>
<keyword evidence="10 16" id="KW-1133">Transmembrane helix</keyword>
<evidence type="ECO:0000256" key="15">
    <source>
        <dbReference type="SAM" id="MobiDB-lite"/>
    </source>
</evidence>
<feature type="compositionally biased region" description="Polar residues" evidence="15">
    <location>
        <begin position="597"/>
        <end position="618"/>
    </location>
</feature>
<comment type="similarity">
    <text evidence="14">Belongs to the adenylyl cyclase class-4/guanylyl cyclase family.</text>
</comment>
<evidence type="ECO:0000256" key="13">
    <source>
        <dbReference type="ARBA" id="ARBA00023239"/>
    </source>
</evidence>
<dbReference type="FunFam" id="3.30.70.1230:FF:000006">
    <property type="entry name" value="Adenylate cyclase"/>
    <property type="match status" value="1"/>
</dbReference>
<feature type="transmembrane region" description="Helical" evidence="16">
    <location>
        <begin position="197"/>
        <end position="214"/>
    </location>
</feature>
<keyword evidence="7" id="KW-0547">Nucleotide-binding</keyword>
<feature type="compositionally biased region" description="Polar residues" evidence="15">
    <location>
        <begin position="666"/>
        <end position="677"/>
    </location>
</feature>
<dbReference type="GO" id="GO:0005524">
    <property type="term" value="F:ATP binding"/>
    <property type="evidence" value="ECO:0007669"/>
    <property type="project" value="UniProtKB-KW"/>
</dbReference>
<reference evidence="18" key="1">
    <citation type="submission" date="2019-08" db="EMBL/GenBank/DDBJ databases">
        <title>The genome of the North American firefly Photinus pyralis.</title>
        <authorList>
            <consortium name="Photinus pyralis genome working group"/>
            <person name="Fallon T.R."/>
            <person name="Sander Lower S.E."/>
            <person name="Weng J.-K."/>
        </authorList>
    </citation>
    <scope>NUCLEOTIDE SEQUENCE</scope>
    <source>
        <strain evidence="18">TRF0915ILg1</strain>
        <tissue evidence="18">Whole body</tissue>
    </source>
</reference>
<evidence type="ECO:0000313" key="18">
    <source>
        <dbReference type="EMBL" id="KAF2879864.1"/>
    </source>
</evidence>
<dbReference type="GO" id="GO:0035556">
    <property type="term" value="P:intracellular signal transduction"/>
    <property type="evidence" value="ECO:0007669"/>
    <property type="project" value="InterPro"/>
</dbReference>
<dbReference type="PROSITE" id="PS50125">
    <property type="entry name" value="GUANYLATE_CYCLASE_2"/>
    <property type="match status" value="1"/>
</dbReference>
<evidence type="ECO:0000256" key="8">
    <source>
        <dbReference type="ARBA" id="ARBA00022840"/>
    </source>
</evidence>
<dbReference type="SMART" id="SM00044">
    <property type="entry name" value="CYCc"/>
    <property type="match status" value="1"/>
</dbReference>
<evidence type="ECO:0000256" key="14">
    <source>
        <dbReference type="RuleBase" id="RU000405"/>
    </source>
</evidence>
<keyword evidence="12 16" id="KW-0472">Membrane</keyword>
<keyword evidence="19" id="KW-1185">Reference proteome</keyword>
<accession>A0A8K0C4H3</accession>
<dbReference type="InterPro" id="IPR018297">
    <property type="entry name" value="A/G_cyclase_CS"/>
</dbReference>
<dbReference type="EC" id="4.6.1.1" evidence="4"/>
<keyword evidence="8" id="KW-0067">ATP-binding</keyword>
<evidence type="ECO:0000256" key="2">
    <source>
        <dbReference type="ARBA" id="ARBA00001946"/>
    </source>
</evidence>
<keyword evidence="6" id="KW-0479">Metal-binding</keyword>
<dbReference type="SUPFAM" id="SSF55073">
    <property type="entry name" value="Nucleotide cyclase"/>
    <property type="match status" value="1"/>
</dbReference>
<evidence type="ECO:0000256" key="10">
    <source>
        <dbReference type="ARBA" id="ARBA00022989"/>
    </source>
</evidence>
<evidence type="ECO:0000256" key="12">
    <source>
        <dbReference type="ARBA" id="ARBA00023136"/>
    </source>
</evidence>
<comment type="subcellular location">
    <subcellularLocation>
        <location evidence="3">Membrane</location>
        <topology evidence="3">Multi-pass membrane protein</topology>
    </subcellularLocation>
</comment>
<dbReference type="Pfam" id="PF00211">
    <property type="entry name" value="Guanylate_cyc"/>
    <property type="match status" value="1"/>
</dbReference>
<dbReference type="GO" id="GO:0007189">
    <property type="term" value="P:adenylate cyclase-activating G protein-coupled receptor signaling pathway"/>
    <property type="evidence" value="ECO:0007669"/>
    <property type="project" value="TreeGrafter"/>
</dbReference>
<feature type="region of interest" description="Disordered" evidence="15">
    <location>
        <begin position="594"/>
        <end position="623"/>
    </location>
</feature>
<dbReference type="PANTHER" id="PTHR45627:SF1">
    <property type="entry name" value="ADENYLATE CYCLASE TYPE 8"/>
    <property type="match status" value="1"/>
</dbReference>
<name>A0A8K0C4H3_IGNLU</name>
<dbReference type="Proteomes" id="UP000801492">
    <property type="component" value="Unassembled WGS sequence"/>
</dbReference>
<dbReference type="GO" id="GO:0046872">
    <property type="term" value="F:metal ion binding"/>
    <property type="evidence" value="ECO:0007669"/>
    <property type="project" value="UniProtKB-KW"/>
</dbReference>
<proteinExistence type="inferred from homology"/>
<comment type="cofactor">
    <cofactor evidence="2">
        <name>Mg(2+)</name>
        <dbReference type="ChEBI" id="CHEBI:18420"/>
    </cofactor>
</comment>
<evidence type="ECO:0000256" key="3">
    <source>
        <dbReference type="ARBA" id="ARBA00004141"/>
    </source>
</evidence>
<dbReference type="GO" id="GO:0004016">
    <property type="term" value="F:adenylate cyclase activity"/>
    <property type="evidence" value="ECO:0007669"/>
    <property type="project" value="UniProtKB-EC"/>
</dbReference>
<evidence type="ECO:0000256" key="7">
    <source>
        <dbReference type="ARBA" id="ARBA00022741"/>
    </source>
</evidence>
<dbReference type="Gene3D" id="3.30.70.1230">
    <property type="entry name" value="Nucleotide cyclase"/>
    <property type="match status" value="1"/>
</dbReference>
<evidence type="ECO:0000256" key="9">
    <source>
        <dbReference type="ARBA" id="ARBA00022842"/>
    </source>
</evidence>
<dbReference type="CDD" id="cd07302">
    <property type="entry name" value="CHD"/>
    <property type="match status" value="1"/>
</dbReference>
<evidence type="ECO:0000256" key="1">
    <source>
        <dbReference type="ARBA" id="ARBA00001593"/>
    </source>
</evidence>
<feature type="transmembrane region" description="Helical" evidence="16">
    <location>
        <begin position="234"/>
        <end position="252"/>
    </location>
</feature>
<dbReference type="InterPro" id="IPR029787">
    <property type="entry name" value="Nucleotide_cyclase"/>
</dbReference>
<evidence type="ECO:0000256" key="5">
    <source>
        <dbReference type="ARBA" id="ARBA00022692"/>
    </source>
</evidence>
<feature type="region of interest" description="Disordered" evidence="15">
    <location>
        <begin position="659"/>
        <end position="695"/>
    </location>
</feature>
<evidence type="ECO:0000256" key="11">
    <source>
        <dbReference type="ARBA" id="ARBA00022998"/>
    </source>
</evidence>
<organism evidence="18 19">
    <name type="scientific">Ignelater luminosus</name>
    <name type="common">Cucubano</name>
    <name type="synonym">Pyrophorus luminosus</name>
    <dbReference type="NCBI Taxonomy" id="2038154"/>
    <lineage>
        <taxon>Eukaryota</taxon>
        <taxon>Metazoa</taxon>
        <taxon>Ecdysozoa</taxon>
        <taxon>Arthropoda</taxon>
        <taxon>Hexapoda</taxon>
        <taxon>Insecta</taxon>
        <taxon>Pterygota</taxon>
        <taxon>Neoptera</taxon>
        <taxon>Endopterygota</taxon>
        <taxon>Coleoptera</taxon>
        <taxon>Polyphaga</taxon>
        <taxon>Elateriformia</taxon>
        <taxon>Elateroidea</taxon>
        <taxon>Elateridae</taxon>
        <taxon>Agrypninae</taxon>
        <taxon>Pyrophorini</taxon>
        <taxon>Ignelater</taxon>
    </lineage>
</organism>
<dbReference type="GO" id="GO:0006171">
    <property type="term" value="P:cAMP biosynthetic process"/>
    <property type="evidence" value="ECO:0007669"/>
    <property type="project" value="UniProtKB-KW"/>
</dbReference>
<evidence type="ECO:0000256" key="16">
    <source>
        <dbReference type="SAM" id="Phobius"/>
    </source>
</evidence>
<feature type="region of interest" description="Disordered" evidence="15">
    <location>
        <begin position="539"/>
        <end position="566"/>
    </location>
</feature>
<comment type="caution">
    <text evidence="18">The sequence shown here is derived from an EMBL/GenBank/DDBJ whole genome shotgun (WGS) entry which is preliminary data.</text>
</comment>
<evidence type="ECO:0000256" key="4">
    <source>
        <dbReference type="ARBA" id="ARBA00012201"/>
    </source>
</evidence>
<keyword evidence="13 14" id="KW-0456">Lyase</keyword>
<feature type="compositionally biased region" description="Basic and acidic residues" evidence="15">
    <location>
        <begin position="681"/>
        <end position="690"/>
    </location>
</feature>
<evidence type="ECO:0000313" key="19">
    <source>
        <dbReference type="Proteomes" id="UP000801492"/>
    </source>
</evidence>
<evidence type="ECO:0000259" key="17">
    <source>
        <dbReference type="PROSITE" id="PS50125"/>
    </source>
</evidence>
<gene>
    <name evidence="18" type="ORF">ILUMI_26321</name>
</gene>
<keyword evidence="9" id="KW-0460">Magnesium</keyword>
<dbReference type="PROSITE" id="PS00452">
    <property type="entry name" value="GUANYLATE_CYCLASE_1"/>
    <property type="match status" value="1"/>
</dbReference>
<comment type="catalytic activity">
    <reaction evidence="1">
        <text>ATP = 3',5'-cyclic AMP + diphosphate</text>
        <dbReference type="Rhea" id="RHEA:15389"/>
        <dbReference type="ChEBI" id="CHEBI:30616"/>
        <dbReference type="ChEBI" id="CHEBI:33019"/>
        <dbReference type="ChEBI" id="CHEBI:58165"/>
        <dbReference type="EC" id="4.6.1.1"/>
    </reaction>
</comment>
<dbReference type="AlphaFoldDB" id="A0A8K0C4H3"/>
<dbReference type="InterPro" id="IPR001054">
    <property type="entry name" value="A/G_cyclase"/>
</dbReference>